<dbReference type="InterPro" id="IPR009339">
    <property type="entry name" value="DUF998"/>
</dbReference>
<comment type="caution">
    <text evidence="2">The sequence shown here is derived from an EMBL/GenBank/DDBJ whole genome shotgun (WGS) entry which is preliminary data.</text>
</comment>
<feature type="transmembrane region" description="Helical" evidence="1">
    <location>
        <begin position="126"/>
        <end position="144"/>
    </location>
</feature>
<dbReference type="AlphaFoldDB" id="A0A433X2I1"/>
<feature type="transmembrane region" description="Helical" evidence="1">
    <location>
        <begin position="62"/>
        <end position="82"/>
    </location>
</feature>
<protein>
    <submittedName>
        <fullName evidence="2">DUF998 domain-containing protein</fullName>
    </submittedName>
</protein>
<proteinExistence type="predicted"/>
<gene>
    <name evidence="2" type="ORF">EMQ25_17040</name>
</gene>
<keyword evidence="3" id="KW-1185">Reference proteome</keyword>
<reference evidence="2 3" key="1">
    <citation type="journal article" date="2016" name="Int. J. Syst. Evol. Microbiol.">
        <title>Arsenicitalea aurantiaca gen. nov., sp. nov., a new member of the family Hyphomicrobiaceae, isolated from high-arsenic sediment.</title>
        <authorList>
            <person name="Mu Y."/>
            <person name="Zhou L."/>
            <person name="Zeng X.C."/>
            <person name="Liu L."/>
            <person name="Pan Y."/>
            <person name="Chen X."/>
            <person name="Wang J."/>
            <person name="Li S."/>
            <person name="Li W.J."/>
            <person name="Wang Y."/>
        </authorList>
    </citation>
    <scope>NUCLEOTIDE SEQUENCE [LARGE SCALE GENOMIC DNA]</scope>
    <source>
        <strain evidence="2 3">42-50</strain>
    </source>
</reference>
<dbReference type="EMBL" id="RZNJ01000008">
    <property type="protein sequence ID" value="RUT28293.1"/>
    <property type="molecule type" value="Genomic_DNA"/>
</dbReference>
<organism evidence="2 3">
    <name type="scientific">Arsenicitalea aurantiaca</name>
    <dbReference type="NCBI Taxonomy" id="1783274"/>
    <lineage>
        <taxon>Bacteria</taxon>
        <taxon>Pseudomonadati</taxon>
        <taxon>Pseudomonadota</taxon>
        <taxon>Alphaproteobacteria</taxon>
        <taxon>Hyphomicrobiales</taxon>
        <taxon>Devosiaceae</taxon>
        <taxon>Arsenicitalea</taxon>
    </lineage>
</organism>
<evidence type="ECO:0000256" key="1">
    <source>
        <dbReference type="SAM" id="Phobius"/>
    </source>
</evidence>
<keyword evidence="1" id="KW-1133">Transmembrane helix</keyword>
<dbReference type="Pfam" id="PF06197">
    <property type="entry name" value="DUF998"/>
    <property type="match status" value="1"/>
</dbReference>
<sequence>MAGRSWRKPMALTRVLLACGIVGAVFFLAMDVVASFWLYPGYDYTAQQVSELSAIGAPSRDFWMTMGIPYAALSFAFALGVWRAGAGRRRITATAVLLALFAFNSLVWGWVAPMHMRGAAFSGTDAMHIVLTVVAVALMALFMIVGGSAFGRGFRLFSMLTLAAMLVAGGVVGTQIPAIAQGLPTPWMGLVERISVYAPSLWITVLAFMLLRETAPDWPAKSRTVNA</sequence>
<name>A0A433X2I1_9HYPH</name>
<feature type="transmembrane region" description="Helical" evidence="1">
    <location>
        <begin position="12"/>
        <end position="42"/>
    </location>
</feature>
<evidence type="ECO:0000313" key="2">
    <source>
        <dbReference type="EMBL" id="RUT28293.1"/>
    </source>
</evidence>
<keyword evidence="1" id="KW-0472">Membrane</keyword>
<feature type="transmembrane region" description="Helical" evidence="1">
    <location>
        <begin position="91"/>
        <end position="111"/>
    </location>
</feature>
<feature type="transmembrane region" description="Helical" evidence="1">
    <location>
        <begin position="156"/>
        <end position="174"/>
    </location>
</feature>
<evidence type="ECO:0000313" key="3">
    <source>
        <dbReference type="Proteomes" id="UP000281547"/>
    </source>
</evidence>
<dbReference type="Proteomes" id="UP000281547">
    <property type="component" value="Unassembled WGS sequence"/>
</dbReference>
<accession>A0A433X2I1</accession>
<keyword evidence="1" id="KW-0812">Transmembrane</keyword>
<feature type="transmembrane region" description="Helical" evidence="1">
    <location>
        <begin position="194"/>
        <end position="211"/>
    </location>
</feature>